<accession>A0ABQ7B191</accession>
<sequence length="206" mass="23965">MEISNVMFLLASVAAYWLWFKRISRWLKGPGLWPVLGSLPGLIEQRDRMHKWITENFRACGGAYQTCTCAVYLLARKQGFVNVTCDQKNLEHMLKTRFDNFRESPTWHNPSSTSIRSSYFQLQRHLALEFTSRLKPNPNRLICKTWYSASHLITFSDWRTGSREFIFTAPGEETTSFAQPILHLIPSDTSNRFNIFKLSINRPPTI</sequence>
<dbReference type="SUPFAM" id="SSF48264">
    <property type="entry name" value="Cytochrome P450"/>
    <property type="match status" value="1"/>
</dbReference>
<dbReference type="Proteomes" id="UP000266723">
    <property type="component" value="Unassembled WGS sequence"/>
</dbReference>
<dbReference type="EMBL" id="QGKV02001556">
    <property type="protein sequence ID" value="KAF3520074.1"/>
    <property type="molecule type" value="Genomic_DNA"/>
</dbReference>
<dbReference type="InterPro" id="IPR036396">
    <property type="entry name" value="Cyt_P450_sf"/>
</dbReference>
<gene>
    <name evidence="1" type="ORF">DY000_02060909</name>
</gene>
<protein>
    <recommendedName>
        <fullName evidence="3">Cytochrome P450</fullName>
    </recommendedName>
</protein>
<evidence type="ECO:0000313" key="2">
    <source>
        <dbReference type="Proteomes" id="UP000266723"/>
    </source>
</evidence>
<proteinExistence type="predicted"/>
<reference evidence="1 2" key="1">
    <citation type="journal article" date="2020" name="BMC Genomics">
        <title>Intraspecific diversification of the crop wild relative Brassica cretica Lam. using demographic model selection.</title>
        <authorList>
            <person name="Kioukis A."/>
            <person name="Michalopoulou V.A."/>
            <person name="Briers L."/>
            <person name="Pirintsos S."/>
            <person name="Studholme D.J."/>
            <person name="Pavlidis P."/>
            <person name="Sarris P.F."/>
        </authorList>
    </citation>
    <scope>NUCLEOTIDE SEQUENCE [LARGE SCALE GENOMIC DNA]</scope>
    <source>
        <strain evidence="2">cv. PFS-1207/04</strain>
    </source>
</reference>
<dbReference type="Gene3D" id="1.10.630.10">
    <property type="entry name" value="Cytochrome P450"/>
    <property type="match status" value="1"/>
</dbReference>
<organism evidence="1 2">
    <name type="scientific">Brassica cretica</name>
    <name type="common">Mustard</name>
    <dbReference type="NCBI Taxonomy" id="69181"/>
    <lineage>
        <taxon>Eukaryota</taxon>
        <taxon>Viridiplantae</taxon>
        <taxon>Streptophyta</taxon>
        <taxon>Embryophyta</taxon>
        <taxon>Tracheophyta</taxon>
        <taxon>Spermatophyta</taxon>
        <taxon>Magnoliopsida</taxon>
        <taxon>eudicotyledons</taxon>
        <taxon>Gunneridae</taxon>
        <taxon>Pentapetalae</taxon>
        <taxon>rosids</taxon>
        <taxon>malvids</taxon>
        <taxon>Brassicales</taxon>
        <taxon>Brassicaceae</taxon>
        <taxon>Brassiceae</taxon>
        <taxon>Brassica</taxon>
    </lineage>
</organism>
<name>A0ABQ7B191_BRACR</name>
<keyword evidence="2" id="KW-1185">Reference proteome</keyword>
<evidence type="ECO:0000313" key="1">
    <source>
        <dbReference type="EMBL" id="KAF3520074.1"/>
    </source>
</evidence>
<comment type="caution">
    <text evidence="1">The sequence shown here is derived from an EMBL/GenBank/DDBJ whole genome shotgun (WGS) entry which is preliminary data.</text>
</comment>
<evidence type="ECO:0008006" key="3">
    <source>
        <dbReference type="Google" id="ProtNLM"/>
    </source>
</evidence>